<dbReference type="InterPro" id="IPR027417">
    <property type="entry name" value="P-loop_NTPase"/>
</dbReference>
<dbReference type="PANTHER" id="PTHR42734">
    <property type="entry name" value="METAL TRANSPORT SYSTEM ATP-BINDING PROTEIN TM_0124-RELATED"/>
    <property type="match status" value="1"/>
</dbReference>
<evidence type="ECO:0000313" key="5">
    <source>
        <dbReference type="EMBL" id="MCZ0862400.1"/>
    </source>
</evidence>
<dbReference type="PROSITE" id="PS50893">
    <property type="entry name" value="ABC_TRANSPORTER_2"/>
    <property type="match status" value="1"/>
</dbReference>
<reference evidence="5" key="1">
    <citation type="submission" date="2022-12" db="EMBL/GenBank/DDBJ databases">
        <title>Isolation and characterisation of novel Methanocorpusculum spp. from native Australian herbivores indicates the genus is ancestrally host-associated.</title>
        <authorList>
            <person name="Volmer J.G."/>
            <person name="Soo R.M."/>
            <person name="Evans P.N."/>
            <person name="Hoedt E.C."/>
            <person name="Astorga Alsina A.L."/>
            <person name="Woodcroft B.J."/>
            <person name="Tyson G.W."/>
            <person name="Hugenholtz P."/>
            <person name="Morrison M."/>
        </authorList>
    </citation>
    <scope>NUCLEOTIDE SEQUENCE</scope>
    <source>
        <strain evidence="5">CW153</strain>
    </source>
</reference>
<dbReference type="GO" id="GO:0005524">
    <property type="term" value="F:ATP binding"/>
    <property type="evidence" value="ECO:0007669"/>
    <property type="project" value="UniProtKB-KW"/>
</dbReference>
<gene>
    <name evidence="5" type="ORF">O0S09_03910</name>
</gene>
<evidence type="ECO:0000256" key="3">
    <source>
        <dbReference type="ARBA" id="ARBA00022840"/>
    </source>
</evidence>
<dbReference type="EMBL" id="JAPTGC010000004">
    <property type="protein sequence ID" value="MCZ0862400.1"/>
    <property type="molecule type" value="Genomic_DNA"/>
</dbReference>
<keyword evidence="2" id="KW-0547">Nucleotide-binding</keyword>
<evidence type="ECO:0000256" key="2">
    <source>
        <dbReference type="ARBA" id="ARBA00022741"/>
    </source>
</evidence>
<dbReference type="Proteomes" id="UP001141336">
    <property type="component" value="Unassembled WGS sequence"/>
</dbReference>
<keyword evidence="6" id="KW-1185">Reference proteome</keyword>
<proteinExistence type="predicted"/>
<accession>A0ABT4IKW5</accession>
<dbReference type="Gene3D" id="3.40.50.300">
    <property type="entry name" value="P-loop containing nucleotide triphosphate hydrolases"/>
    <property type="match status" value="1"/>
</dbReference>
<protein>
    <submittedName>
        <fullName evidence="5">Metal ABC transporter ATP-binding protein</fullName>
    </submittedName>
</protein>
<sequence>MDEPIIRLDGVTTTYEGAAHPVIHDIDLSIGRGEFVIVGGPNGAGKTTLLETIAGLLPVVSGTVSVCGFDAVRQGPQMRKKLGYVIQNFDFDPYTPFTVDEVLLMGRYGLLGFCKRPGAEDFAAVERSLERMGITDLRTSHIGKLSGGQQQKVLIAHNLVKKPDVLLLDEPFSNLDLATREHVCDVLCGIADAGVTVVIVSHAFDALPARDVRVVVMKDGGIVLNNVIPPEQVQDTVRRTSEETHA</sequence>
<organism evidence="5 6">
    <name type="scientific">Methanocorpusculum vombati</name>
    <dbReference type="NCBI Taxonomy" id="3002864"/>
    <lineage>
        <taxon>Archaea</taxon>
        <taxon>Methanobacteriati</taxon>
        <taxon>Methanobacteriota</taxon>
        <taxon>Stenosarchaea group</taxon>
        <taxon>Methanomicrobia</taxon>
        <taxon>Methanomicrobiales</taxon>
        <taxon>Methanocorpusculaceae</taxon>
        <taxon>Methanocorpusculum</taxon>
    </lineage>
</organism>
<dbReference type="RefSeq" id="WP_268922644.1">
    <property type="nucleotide sequence ID" value="NZ_JAPTGC010000004.1"/>
</dbReference>
<evidence type="ECO:0000313" key="6">
    <source>
        <dbReference type="Proteomes" id="UP001141336"/>
    </source>
</evidence>
<dbReference type="SUPFAM" id="SSF52540">
    <property type="entry name" value="P-loop containing nucleoside triphosphate hydrolases"/>
    <property type="match status" value="1"/>
</dbReference>
<dbReference type="InterPro" id="IPR050153">
    <property type="entry name" value="Metal_Ion_Import_ABC"/>
</dbReference>
<comment type="caution">
    <text evidence="5">The sequence shown here is derived from an EMBL/GenBank/DDBJ whole genome shotgun (WGS) entry which is preliminary data.</text>
</comment>
<dbReference type="SMART" id="SM00382">
    <property type="entry name" value="AAA"/>
    <property type="match status" value="1"/>
</dbReference>
<evidence type="ECO:0000259" key="4">
    <source>
        <dbReference type="PROSITE" id="PS50893"/>
    </source>
</evidence>
<dbReference type="InterPro" id="IPR003593">
    <property type="entry name" value="AAA+_ATPase"/>
</dbReference>
<evidence type="ECO:0000256" key="1">
    <source>
        <dbReference type="ARBA" id="ARBA00022448"/>
    </source>
</evidence>
<name>A0ABT4IKW5_9EURY</name>
<dbReference type="Pfam" id="PF00005">
    <property type="entry name" value="ABC_tran"/>
    <property type="match status" value="1"/>
</dbReference>
<keyword evidence="1" id="KW-0813">Transport</keyword>
<dbReference type="InterPro" id="IPR003439">
    <property type="entry name" value="ABC_transporter-like_ATP-bd"/>
</dbReference>
<keyword evidence="3 5" id="KW-0067">ATP-binding</keyword>
<feature type="domain" description="ABC transporter" evidence="4">
    <location>
        <begin position="6"/>
        <end position="244"/>
    </location>
</feature>